<keyword evidence="5" id="KW-0067">ATP-binding</keyword>
<feature type="transmembrane region" description="Helical" evidence="9">
    <location>
        <begin position="1364"/>
        <end position="1384"/>
    </location>
</feature>
<evidence type="ECO:0000256" key="2">
    <source>
        <dbReference type="ARBA" id="ARBA00022448"/>
    </source>
</evidence>
<dbReference type="InterPro" id="IPR003439">
    <property type="entry name" value="ABC_transporter-like_ATP-bd"/>
</dbReference>
<dbReference type="GO" id="GO:0016020">
    <property type="term" value="C:membrane"/>
    <property type="evidence" value="ECO:0007669"/>
    <property type="project" value="UniProtKB-SubCell"/>
</dbReference>
<evidence type="ECO:0000256" key="8">
    <source>
        <dbReference type="SAM" id="MobiDB-lite"/>
    </source>
</evidence>
<dbReference type="GO" id="GO:0140359">
    <property type="term" value="F:ABC-type transporter activity"/>
    <property type="evidence" value="ECO:0007669"/>
    <property type="project" value="InterPro"/>
</dbReference>
<dbReference type="InterPro" id="IPR034001">
    <property type="entry name" value="ABCG_PDR_1"/>
</dbReference>
<evidence type="ECO:0000256" key="4">
    <source>
        <dbReference type="ARBA" id="ARBA00022741"/>
    </source>
</evidence>
<protein>
    <submittedName>
        <fullName evidence="11">ABC-2 type transporter-domain-containing protein</fullName>
    </submittedName>
</protein>
<dbReference type="Pfam" id="PF06422">
    <property type="entry name" value="PDR_CDR"/>
    <property type="match status" value="1"/>
</dbReference>
<dbReference type="InterPro" id="IPR003593">
    <property type="entry name" value="AAA+_ATPase"/>
</dbReference>
<dbReference type="SMART" id="SM00382">
    <property type="entry name" value="AAA"/>
    <property type="match status" value="2"/>
</dbReference>
<dbReference type="InterPro" id="IPR017871">
    <property type="entry name" value="ABC_transporter-like_CS"/>
</dbReference>
<feature type="transmembrane region" description="Helical" evidence="9">
    <location>
        <begin position="510"/>
        <end position="543"/>
    </location>
</feature>
<dbReference type="OrthoDB" id="245989at2759"/>
<evidence type="ECO:0000313" key="11">
    <source>
        <dbReference type="EMBL" id="ORY63831.1"/>
    </source>
</evidence>
<feature type="transmembrane region" description="Helical" evidence="9">
    <location>
        <begin position="1097"/>
        <end position="1119"/>
    </location>
</feature>
<evidence type="ECO:0000259" key="10">
    <source>
        <dbReference type="PROSITE" id="PS50893"/>
    </source>
</evidence>
<evidence type="ECO:0000256" key="9">
    <source>
        <dbReference type="SAM" id="Phobius"/>
    </source>
</evidence>
<feature type="transmembrane region" description="Helical" evidence="9">
    <location>
        <begin position="1168"/>
        <end position="1191"/>
    </location>
</feature>
<feature type="transmembrane region" description="Helical" evidence="9">
    <location>
        <begin position="1211"/>
        <end position="1231"/>
    </location>
</feature>
<evidence type="ECO:0000256" key="1">
    <source>
        <dbReference type="ARBA" id="ARBA00004141"/>
    </source>
</evidence>
<evidence type="ECO:0000256" key="3">
    <source>
        <dbReference type="ARBA" id="ARBA00022692"/>
    </source>
</evidence>
<dbReference type="InterPro" id="IPR013525">
    <property type="entry name" value="ABC2_TM"/>
</dbReference>
<dbReference type="PROSITE" id="PS50893">
    <property type="entry name" value="ABC_TRANSPORTER_2"/>
    <property type="match status" value="2"/>
</dbReference>
<comment type="caution">
    <text evidence="11">The sequence shown here is derived from an EMBL/GenBank/DDBJ whole genome shotgun (WGS) entry which is preliminary data.</text>
</comment>
<feature type="transmembrane region" description="Helical" evidence="9">
    <location>
        <begin position="582"/>
        <end position="602"/>
    </location>
</feature>
<feature type="transmembrane region" description="Helical" evidence="9">
    <location>
        <begin position="694"/>
        <end position="714"/>
    </location>
</feature>
<keyword evidence="6 9" id="KW-1133">Transmembrane helix</keyword>
<evidence type="ECO:0000256" key="5">
    <source>
        <dbReference type="ARBA" id="ARBA00022840"/>
    </source>
</evidence>
<name>A0A1Y2DX29_9BASI</name>
<dbReference type="Pfam" id="PF01061">
    <property type="entry name" value="ABC2_membrane"/>
    <property type="match status" value="2"/>
</dbReference>
<dbReference type="Proteomes" id="UP000193467">
    <property type="component" value="Unassembled WGS sequence"/>
</dbReference>
<dbReference type="PANTHER" id="PTHR19241">
    <property type="entry name" value="ATP-BINDING CASSETTE TRANSPORTER"/>
    <property type="match status" value="1"/>
</dbReference>
<keyword evidence="3 9" id="KW-0812">Transmembrane</keyword>
<feature type="transmembrane region" description="Helical" evidence="9">
    <location>
        <begin position="1243"/>
        <end position="1265"/>
    </location>
</feature>
<dbReference type="InParanoid" id="A0A1Y2DX29"/>
<gene>
    <name evidence="11" type="ORF">BCR35DRAFT_334762</name>
</gene>
<feature type="domain" description="ABC transporter" evidence="10">
    <location>
        <begin position="87"/>
        <end position="333"/>
    </location>
</feature>
<keyword evidence="4" id="KW-0547">Nucleotide-binding</keyword>
<feature type="transmembrane region" description="Helical" evidence="9">
    <location>
        <begin position="549"/>
        <end position="570"/>
    </location>
</feature>
<reference evidence="11 12" key="1">
    <citation type="submission" date="2016-07" db="EMBL/GenBank/DDBJ databases">
        <title>Pervasive Adenine N6-methylation of Active Genes in Fungi.</title>
        <authorList>
            <consortium name="DOE Joint Genome Institute"/>
            <person name="Mondo S.J."/>
            <person name="Dannebaum R.O."/>
            <person name="Kuo R.C."/>
            <person name="Labutti K."/>
            <person name="Haridas S."/>
            <person name="Kuo A."/>
            <person name="Salamov A."/>
            <person name="Ahrendt S.R."/>
            <person name="Lipzen A."/>
            <person name="Sullivan W."/>
            <person name="Andreopoulos W.B."/>
            <person name="Clum A."/>
            <person name="Lindquist E."/>
            <person name="Daum C."/>
            <person name="Ramamoorthy G.K."/>
            <person name="Gryganskyi A."/>
            <person name="Culley D."/>
            <person name="Magnuson J.K."/>
            <person name="James T.Y."/>
            <person name="O'Malley M.A."/>
            <person name="Stajich J.E."/>
            <person name="Spatafora J.W."/>
            <person name="Visel A."/>
            <person name="Grigoriev I.V."/>
        </authorList>
    </citation>
    <scope>NUCLEOTIDE SEQUENCE [LARGE SCALE GENOMIC DNA]</scope>
    <source>
        <strain evidence="11 12">62-1032</strain>
    </source>
</reference>
<feature type="compositionally biased region" description="Basic and acidic residues" evidence="8">
    <location>
        <begin position="745"/>
        <end position="757"/>
    </location>
</feature>
<evidence type="ECO:0000256" key="6">
    <source>
        <dbReference type="ARBA" id="ARBA00022989"/>
    </source>
</evidence>
<evidence type="ECO:0000313" key="12">
    <source>
        <dbReference type="Proteomes" id="UP000193467"/>
    </source>
</evidence>
<dbReference type="CDD" id="cd03233">
    <property type="entry name" value="ABCG_PDR_domain1"/>
    <property type="match status" value="1"/>
</dbReference>
<dbReference type="Gene3D" id="3.40.50.300">
    <property type="entry name" value="P-loop containing nucleotide triphosphate hydrolases"/>
    <property type="match status" value="2"/>
</dbReference>
<dbReference type="GO" id="GO:0016887">
    <property type="term" value="F:ATP hydrolysis activity"/>
    <property type="evidence" value="ECO:0007669"/>
    <property type="project" value="InterPro"/>
</dbReference>
<feature type="domain" description="ABC transporter" evidence="10">
    <location>
        <begin position="738"/>
        <end position="1006"/>
    </location>
</feature>
<keyword evidence="12" id="KW-1185">Reference proteome</keyword>
<dbReference type="InterPro" id="IPR010929">
    <property type="entry name" value="PDR_CDR_ABC"/>
</dbReference>
<sequence>MTVSSHTSASDLTALDESAQPAPKLKNFKPIFAEPGSIPLPDHGYHELGLVFEDVTVFGAGKVGGSLRTVEGLVVALLKMWDFPGFIKRLFNLKSGSTRPLISNFSGVVPAGETLLVLGRPGSGCSTLLRALANTTDSFFKVDGNVSYGSISSKEASKHKSEFVFNSEDDTHTPLLSVGETLGLALTLKQPAAELRKRSDYVQDLTGRLLTAFGMPHTLNTWVGSEVVRGVSGGERKRVSLAEMLTTNAALIAWDNCVRGLDSAVALHFLKVLKELSRSTGMTNLVTIYQASQEMYDSCFDRVVVIYDGFMVFSGRTTDAEEYFVEMGWEKPARQTTPDFLTACTSPSERRMREGVTNVPQTPQEMAAYFRSSRYYVALQEETLRYKTEAASSNNAEQFKRAVEASKSRFAGNSGFKRDFFAQCWALVRSKAQVERTDPRTFAIRIISNVLQATLVGAIFYKPPNTASGAFAVAGALFFAILYFVIFSFGEVPGVVNSRPLLIKHRTLGFYNPGAVTIAQMILDVPLYAVQTIVFSAILYFLVGLSPTAQQFFTFFFIIFSSYVSLAAMYRAIGSWSPNLSVAVRYGGFTLSVILTVAGFALPVPVQLGWASWIRRISVPAYALEALLGNEFRTRALQCSATDLVPNGPGYTDLAYQGCTITGGIPGSSTVDGSLWLLTKYSYASSRIWRNIGIIWGFTGVFTILILVGSSLLIRDSALTSGGKIYKRGAQVPPPPSVKAQDALDVQKEKTQGEKSTAETSNIPTFTFRNVTYSVPVGGSDKLLLNGITGIGRRGAGKTTLLDTVAQRKTTGKIGGEFLVDGAPLPSDFSRRTGFVQQGDIHEPFSTVREALQFSALLRQTGNGSRDYTREEKLAYAEEVIELLELGPIADALVGNAEVGGLSIEERKRLTLGVELAARPDGSSFWTSVTTSGLDSQAAYDIIRFLKKITATQGLAILCTIHQPSGDLFELFDDVVLLAPGGRTVYAGSTGPSAATVVNYFGERGALCPPTANPAEHILATVAPVGGQTEVDWPSLWNESGEAREMEREIERVSMRSSGKEAIKHGEPTPSPAFAASFWEQVKELTKRNVRAQTRDGPYWTSKLSTCVFFGLFVGFYNYQLAPTLAGISGKALAILVLAQACPPLALDLGIRMQFTFILYSARERAGIYRWQALLTSILLTELPVMLLAFTLEFFCSFWTLGFDLSAEVGALTWLGNILLGFFTVTFGLLLGAVSPTPTAVPFILSLVWNLFNVLSWALVTYSLLPSPFHYFFSWLSPLRWLYGSLMSADLSLIPVTCAESELTRFNVPAGETCGSYASAFLSTAAGYLANPDDTSNCGYCTMSTGAGYVANMGYSFDQKWRDWGIFLIFCVVTIGSVFLATYITRIRPLYKN</sequence>
<feature type="transmembrane region" description="Helical" evidence="9">
    <location>
        <begin position="442"/>
        <end position="461"/>
    </location>
</feature>
<keyword evidence="7 9" id="KW-0472">Membrane</keyword>
<dbReference type="GO" id="GO:0005524">
    <property type="term" value="F:ATP binding"/>
    <property type="evidence" value="ECO:0007669"/>
    <property type="project" value="UniProtKB-KW"/>
</dbReference>
<dbReference type="InterPro" id="IPR027417">
    <property type="entry name" value="P-loop_NTPase"/>
</dbReference>
<keyword evidence="2" id="KW-0813">Transport</keyword>
<feature type="transmembrane region" description="Helical" evidence="9">
    <location>
        <begin position="467"/>
        <end position="489"/>
    </location>
</feature>
<evidence type="ECO:0000256" key="7">
    <source>
        <dbReference type="ARBA" id="ARBA00023136"/>
    </source>
</evidence>
<dbReference type="EMBL" id="MCGR01000067">
    <property type="protein sequence ID" value="ORY63831.1"/>
    <property type="molecule type" value="Genomic_DNA"/>
</dbReference>
<proteinExistence type="predicted"/>
<feature type="region of interest" description="Disordered" evidence="8">
    <location>
        <begin position="725"/>
        <end position="759"/>
    </location>
</feature>
<dbReference type="Pfam" id="PF00005">
    <property type="entry name" value="ABC_tran"/>
    <property type="match status" value="2"/>
</dbReference>
<accession>A0A1Y2DX29</accession>
<organism evidence="11 12">
    <name type="scientific">Leucosporidium creatinivorum</name>
    <dbReference type="NCBI Taxonomy" id="106004"/>
    <lineage>
        <taxon>Eukaryota</taxon>
        <taxon>Fungi</taxon>
        <taxon>Dikarya</taxon>
        <taxon>Basidiomycota</taxon>
        <taxon>Pucciniomycotina</taxon>
        <taxon>Microbotryomycetes</taxon>
        <taxon>Leucosporidiales</taxon>
        <taxon>Leucosporidium</taxon>
    </lineage>
</organism>
<dbReference type="STRING" id="106004.A0A1Y2DX29"/>
<dbReference type="SUPFAM" id="SSF52540">
    <property type="entry name" value="P-loop containing nucleoside triphosphate hydrolases"/>
    <property type="match status" value="2"/>
</dbReference>
<dbReference type="PROSITE" id="PS00211">
    <property type="entry name" value="ABC_TRANSPORTER_1"/>
    <property type="match status" value="1"/>
</dbReference>
<comment type="subcellular location">
    <subcellularLocation>
        <location evidence="1">Membrane</location>
        <topology evidence="1">Multi-pass membrane protein</topology>
    </subcellularLocation>
</comment>